<organism evidence="1 2">
    <name type="scientific">Chondromyces apiculatus DSM 436</name>
    <dbReference type="NCBI Taxonomy" id="1192034"/>
    <lineage>
        <taxon>Bacteria</taxon>
        <taxon>Pseudomonadati</taxon>
        <taxon>Myxococcota</taxon>
        <taxon>Polyangia</taxon>
        <taxon>Polyangiales</taxon>
        <taxon>Polyangiaceae</taxon>
        <taxon>Chondromyces</taxon>
    </lineage>
</organism>
<gene>
    <name evidence="1" type="ORF">CAP_7720</name>
</gene>
<evidence type="ECO:0000313" key="1">
    <source>
        <dbReference type="EMBL" id="EYF07771.1"/>
    </source>
</evidence>
<dbReference type="EMBL" id="ASRX01000007">
    <property type="protein sequence ID" value="EYF07771.1"/>
    <property type="molecule type" value="Genomic_DNA"/>
</dbReference>
<dbReference type="RefSeq" id="WP_044237026.1">
    <property type="nucleotide sequence ID" value="NZ_ASRX01000007.1"/>
</dbReference>
<dbReference type="STRING" id="1192034.CAP_7720"/>
<protein>
    <submittedName>
        <fullName evidence="1">Uncharacterized protein</fullName>
    </submittedName>
</protein>
<comment type="caution">
    <text evidence="1">The sequence shown here is derived from an EMBL/GenBank/DDBJ whole genome shotgun (WGS) entry which is preliminary data.</text>
</comment>
<evidence type="ECO:0000313" key="2">
    <source>
        <dbReference type="Proteomes" id="UP000019678"/>
    </source>
</evidence>
<sequence length="140" mass="15389">MSTGRKCGKGGRIHFPKWLQIPGYLHLVVAVQGRWPDQLEVIATSTDGRVGIAEHWTVSRKAWSTRRADHGGTFSGVVSVGNSLVGMEVPTILGRGKIATLRGPQVPLTLATGPADAQCRFWDPGMRERHDEVMRRWCGC</sequence>
<accession>A0A017TGN2</accession>
<dbReference type="AlphaFoldDB" id="A0A017TGN2"/>
<proteinExistence type="predicted"/>
<keyword evidence="2" id="KW-1185">Reference proteome</keyword>
<reference evidence="1 2" key="1">
    <citation type="submission" date="2013-05" db="EMBL/GenBank/DDBJ databases">
        <title>Genome assembly of Chondromyces apiculatus DSM 436.</title>
        <authorList>
            <person name="Sharma G."/>
            <person name="Khatri I."/>
            <person name="Kaur C."/>
            <person name="Mayilraj S."/>
            <person name="Subramanian S."/>
        </authorList>
    </citation>
    <scope>NUCLEOTIDE SEQUENCE [LARGE SCALE GENOMIC DNA]</scope>
    <source>
        <strain evidence="1 2">DSM 436</strain>
    </source>
</reference>
<name>A0A017TGN2_9BACT</name>
<dbReference type="Proteomes" id="UP000019678">
    <property type="component" value="Unassembled WGS sequence"/>
</dbReference>